<evidence type="ECO:0000256" key="3">
    <source>
        <dbReference type="ARBA" id="ARBA00022827"/>
    </source>
</evidence>
<dbReference type="PANTHER" id="PTHR43706">
    <property type="entry name" value="NADH DEHYDROGENASE"/>
    <property type="match status" value="1"/>
</dbReference>
<feature type="signal peptide" evidence="6">
    <location>
        <begin position="1"/>
        <end position="18"/>
    </location>
</feature>
<comment type="similarity">
    <text evidence="1">Belongs to the NADH dehydrogenase family.</text>
</comment>
<dbReference type="Pfam" id="PF22366">
    <property type="entry name" value="NDH2_C"/>
    <property type="match status" value="1"/>
</dbReference>
<evidence type="ECO:0000313" key="9">
    <source>
        <dbReference type="EMBL" id="CEM15116.1"/>
    </source>
</evidence>
<dbReference type="PhylomeDB" id="A0A0G4FMA0"/>
<evidence type="ECO:0000256" key="6">
    <source>
        <dbReference type="SAM" id="SignalP"/>
    </source>
</evidence>
<feature type="chain" id="PRO_5005188795" description="FAD/NAD(P)-binding domain-containing protein" evidence="6">
    <location>
        <begin position="19"/>
        <end position="643"/>
    </location>
</feature>
<accession>A0A0G4FMA0</accession>
<dbReference type="InterPro" id="IPR036188">
    <property type="entry name" value="FAD/NAD-bd_sf"/>
</dbReference>
<reference evidence="9" key="1">
    <citation type="submission" date="2014-11" db="EMBL/GenBank/DDBJ databases">
        <authorList>
            <person name="Otto D Thomas"/>
            <person name="Naeem Raeece"/>
        </authorList>
    </citation>
    <scope>NUCLEOTIDE SEQUENCE</scope>
</reference>
<dbReference type="InterPro" id="IPR054585">
    <property type="entry name" value="NDH2-like_C"/>
</dbReference>
<dbReference type="Pfam" id="PF07992">
    <property type="entry name" value="Pyr_redox_2"/>
    <property type="match status" value="2"/>
</dbReference>
<dbReference type="Gene3D" id="3.50.50.100">
    <property type="match status" value="1"/>
</dbReference>
<feature type="domain" description="FAD/NAD(P)-binding" evidence="7">
    <location>
        <begin position="178"/>
        <end position="406"/>
    </location>
</feature>
<dbReference type="EMBL" id="CDMZ01000476">
    <property type="protein sequence ID" value="CEM15116.1"/>
    <property type="molecule type" value="Genomic_DNA"/>
</dbReference>
<feature type="domain" description="External alternative NADH-ubiquinone oxidoreductase-like C-terminal" evidence="8">
    <location>
        <begin position="576"/>
        <end position="639"/>
    </location>
</feature>
<dbReference type="PANTHER" id="PTHR43706:SF38">
    <property type="entry name" value="FAD_NAD(P)-BINDING DOMAIN-CONTAINING PROTEIN"/>
    <property type="match status" value="1"/>
</dbReference>
<keyword evidence="3" id="KW-0274">FAD</keyword>
<evidence type="ECO:0000256" key="2">
    <source>
        <dbReference type="ARBA" id="ARBA00022630"/>
    </source>
</evidence>
<dbReference type="InterPro" id="IPR023753">
    <property type="entry name" value="FAD/NAD-binding_dom"/>
</dbReference>
<dbReference type="VEuPathDB" id="CryptoDB:Cvel_17721"/>
<protein>
    <recommendedName>
        <fullName evidence="10">FAD/NAD(P)-binding domain-containing protein</fullName>
    </recommendedName>
</protein>
<evidence type="ECO:0000259" key="8">
    <source>
        <dbReference type="Pfam" id="PF22366"/>
    </source>
</evidence>
<dbReference type="GO" id="GO:0003954">
    <property type="term" value="F:NADH dehydrogenase activity"/>
    <property type="evidence" value="ECO:0007669"/>
    <property type="project" value="InterPro"/>
</dbReference>
<keyword evidence="4" id="KW-0560">Oxidoreductase</keyword>
<evidence type="ECO:0008006" key="10">
    <source>
        <dbReference type="Google" id="ProtNLM"/>
    </source>
</evidence>
<dbReference type="SMR" id="A0A0G4FMA0"/>
<name>A0A0G4FMA0_9ALVE</name>
<dbReference type="InterPro" id="IPR045024">
    <property type="entry name" value="NDH-2"/>
</dbReference>
<evidence type="ECO:0000256" key="5">
    <source>
        <dbReference type="ARBA" id="ARBA00023027"/>
    </source>
</evidence>
<gene>
    <name evidence="9" type="ORF">Cvel_17721</name>
</gene>
<keyword evidence="2" id="KW-0285">Flavoprotein</keyword>
<dbReference type="GO" id="GO:0005739">
    <property type="term" value="C:mitochondrion"/>
    <property type="evidence" value="ECO:0007669"/>
    <property type="project" value="TreeGrafter"/>
</dbReference>
<proteinExistence type="inferred from homology"/>
<organism evidence="9">
    <name type="scientific">Chromera velia CCMP2878</name>
    <dbReference type="NCBI Taxonomy" id="1169474"/>
    <lineage>
        <taxon>Eukaryota</taxon>
        <taxon>Sar</taxon>
        <taxon>Alveolata</taxon>
        <taxon>Colpodellida</taxon>
        <taxon>Chromeraceae</taxon>
        <taxon>Chromera</taxon>
    </lineage>
</organism>
<evidence type="ECO:0000256" key="4">
    <source>
        <dbReference type="ARBA" id="ARBA00023002"/>
    </source>
</evidence>
<feature type="domain" description="FAD/NAD(P)-binding" evidence="7">
    <location>
        <begin position="426"/>
        <end position="527"/>
    </location>
</feature>
<dbReference type="SUPFAM" id="SSF51905">
    <property type="entry name" value="FAD/NAD(P)-binding domain"/>
    <property type="match status" value="2"/>
</dbReference>
<evidence type="ECO:0000259" key="7">
    <source>
        <dbReference type="Pfam" id="PF07992"/>
    </source>
</evidence>
<sequence length="643" mass="70814">MGVWQSFFLLALLVGASAFVPPRPTALSGGRLFRQNAGRLVSSPLESKPTDLEEELQQEIDLKNTKLSKAEELKEIKDAEGSDQSIEELLRVRPFVPFLLEKAVENFDDLFVKKRQKASVDELRDLHSRLHGLKDKHLVSVKTLGEAKAGDGKRIGLTSNEQIRSAQMKGETVTGKKRIVLLGSGWGSHSFLSYIDATKYDVTVVSPRNFFLFTPMLAGAALGTVEFGSITEPIRNVNPRVDYLEATCLGVDPETQTATFESVVCEGTSCVIEEFVLSYDMLVVAVGAQTATYGIPGVAEHCYFFKQVEHAAAVRKAIGNCFEKANLPGLSEEQRRNLLTFVIVGAGPTGVELTGELRDFVEKEGPRYYPHLLKYVDIKVVEATDKVLPPFEASLQRRALAELTERRSPLADMGLLESERPCLTSVLLQSGVKRVTDSTVTLSDGSELPYGVIVWAAGNGPLPLVADMIEGVDRQKELKEKGVSRGRIVTDPWLRVQGVKNLFAFGDCAVMETAPLPQTAQVASQQGAFLARLLNKNFDLDASVPKRIGPKVFLSEKLPFGVDSRDLAKPFQFLNLGILAYLGGGSALAQIQVDQRQLRQEGAAGWVLWRGVYFTKQVSLRNRLLVALDWLKTSLFGRDITRF</sequence>
<keyword evidence="5" id="KW-0520">NAD</keyword>
<evidence type="ECO:0000256" key="1">
    <source>
        <dbReference type="ARBA" id="ARBA00005272"/>
    </source>
</evidence>
<dbReference type="AlphaFoldDB" id="A0A0G4FMA0"/>
<keyword evidence="6" id="KW-0732">Signal</keyword>
<dbReference type="PRINTS" id="PR00368">
    <property type="entry name" value="FADPNR"/>
</dbReference>